<feature type="coiled-coil region" evidence="1">
    <location>
        <begin position="59"/>
        <end position="109"/>
    </location>
</feature>
<proteinExistence type="predicted"/>
<reference evidence="3" key="1">
    <citation type="journal article" date="2014" name="Environ. Microbiol.">
        <title>Comparative genomics of the marine bacterial genus Glaciecola reveals the high degree of genomic diversity and genomic characteristic for cold adaptation.</title>
        <authorList>
            <person name="Qin Q.L."/>
            <person name="Xie B.B."/>
            <person name="Yu Y."/>
            <person name="Shu Y.L."/>
            <person name="Rong J.C."/>
            <person name="Zhang Y.J."/>
            <person name="Zhao D.L."/>
            <person name="Chen X.L."/>
            <person name="Zhang X.Y."/>
            <person name="Chen B."/>
            <person name="Zhou B.C."/>
            <person name="Zhang Y.Z."/>
        </authorList>
    </citation>
    <scope>NUCLEOTIDE SEQUENCE [LARGE SCALE GENOMIC DNA]</scope>
    <source>
        <strain evidence="3">ACAM 615</strain>
    </source>
</reference>
<comment type="caution">
    <text evidence="2">The sequence shown here is derived from an EMBL/GenBank/DDBJ whole genome shotgun (WGS) entry which is preliminary data.</text>
</comment>
<accession>K6ZAN5</accession>
<dbReference type="Proteomes" id="UP000006251">
    <property type="component" value="Unassembled WGS sequence"/>
</dbReference>
<dbReference type="EMBL" id="BAEQ01000013">
    <property type="protein sequence ID" value="GAC27407.1"/>
    <property type="molecule type" value="Genomic_DNA"/>
</dbReference>
<keyword evidence="3" id="KW-1185">Reference proteome</keyword>
<evidence type="ECO:0000313" key="2">
    <source>
        <dbReference type="EMBL" id="GAC27407.1"/>
    </source>
</evidence>
<name>K6ZAN5_9ALTE</name>
<sequence length="335" mass="38504">MGKGFTDLVYLVKNIEKDENSRKFLDHCLKLKVNAKKMKSATGEELSVDQNLSARVGAINSYRTAFEKEELELKKEAERLKAIDNEKLAIKAKKRARLIEQERKKAQEAKKAQYLKRFCDFPEFCIKGIKRGSDAAKVLLRLRNNDANEEDFFWLEEKGFTNDLTTQALHAFYLKRGKIHLAKWKKDNAPWGLVNAIADYRRSKSSQEILGEIQSNYPFTFSKGNKQLNSALLTTSGGVYRDLFRYTESLKLGTEAHILNPSNYRPCTLVGASNILLGDMNEGHSWYQKAIERGFKPESYDKELRSIYMSCSKQIKEKLKRSLLAIGQNHSWLTN</sequence>
<dbReference type="InterPro" id="IPR011990">
    <property type="entry name" value="TPR-like_helical_dom_sf"/>
</dbReference>
<organism evidence="2 3">
    <name type="scientific">Brumicola pallidula DSM 14239 = ACAM 615</name>
    <dbReference type="NCBI Taxonomy" id="1121922"/>
    <lineage>
        <taxon>Bacteria</taxon>
        <taxon>Pseudomonadati</taxon>
        <taxon>Pseudomonadota</taxon>
        <taxon>Gammaproteobacteria</taxon>
        <taxon>Alteromonadales</taxon>
        <taxon>Alteromonadaceae</taxon>
        <taxon>Brumicola</taxon>
    </lineage>
</organism>
<dbReference type="SUPFAM" id="SSF48452">
    <property type="entry name" value="TPR-like"/>
    <property type="match status" value="1"/>
</dbReference>
<dbReference type="STRING" id="1121922.GCA_000428905_02306"/>
<evidence type="ECO:0000256" key="1">
    <source>
        <dbReference type="SAM" id="Coils"/>
    </source>
</evidence>
<protein>
    <submittedName>
        <fullName evidence="2">Uncharacterized protein</fullName>
    </submittedName>
</protein>
<evidence type="ECO:0000313" key="3">
    <source>
        <dbReference type="Proteomes" id="UP000006251"/>
    </source>
</evidence>
<dbReference type="AlphaFoldDB" id="K6ZAN5"/>
<keyword evidence="1" id="KW-0175">Coiled coil</keyword>
<gene>
    <name evidence="2" type="ORF">GPAL_0527</name>
</gene>